<reference evidence="3" key="2">
    <citation type="submission" date="2014-03" db="EMBL/GenBank/DDBJ databases">
        <title>The whipworm genome and dual-species transcriptomics of an intimate host-pathogen interaction.</title>
        <authorList>
            <person name="Foth B.J."/>
            <person name="Tsai I.J."/>
            <person name="Reid A.J."/>
            <person name="Bancroft A.J."/>
            <person name="Nichol S."/>
            <person name="Tracey A."/>
            <person name="Holroyd N."/>
            <person name="Cotton J.A."/>
            <person name="Stanley E.J."/>
            <person name="Zarowiecki M."/>
            <person name="Liu J.Z."/>
            <person name="Huckvale T."/>
            <person name="Cooper P.J."/>
            <person name="Grencis R.K."/>
            <person name="Berriman M."/>
        </authorList>
    </citation>
    <scope>NUCLEOTIDE SEQUENCE [LARGE SCALE GENOMIC DNA]</scope>
</reference>
<keyword evidence="2" id="KW-1133">Transmembrane helix</keyword>
<name>A0A077ZNB2_TRITR</name>
<keyword evidence="2" id="KW-0472">Membrane</keyword>
<dbReference type="Proteomes" id="UP000030665">
    <property type="component" value="Unassembled WGS sequence"/>
</dbReference>
<reference evidence="3" key="1">
    <citation type="submission" date="2014-01" db="EMBL/GenBank/DDBJ databases">
        <authorList>
            <person name="Aslett M."/>
        </authorList>
    </citation>
    <scope>NUCLEOTIDE SEQUENCE</scope>
</reference>
<gene>
    <name evidence="3" type="ORF">TTRE_0000851701</name>
</gene>
<evidence type="ECO:0000313" key="4">
    <source>
        <dbReference type="Proteomes" id="UP000030665"/>
    </source>
</evidence>
<evidence type="ECO:0000256" key="2">
    <source>
        <dbReference type="SAM" id="Phobius"/>
    </source>
</evidence>
<accession>A0A077ZNB2</accession>
<evidence type="ECO:0000313" key="3">
    <source>
        <dbReference type="EMBL" id="CDW60160.1"/>
    </source>
</evidence>
<dbReference type="AlphaFoldDB" id="A0A077ZNB2"/>
<proteinExistence type="predicted"/>
<protein>
    <submittedName>
        <fullName evidence="3">Uncharacterized protein</fullName>
    </submittedName>
</protein>
<feature type="transmembrane region" description="Helical" evidence="2">
    <location>
        <begin position="100"/>
        <end position="121"/>
    </location>
</feature>
<keyword evidence="4" id="KW-1185">Reference proteome</keyword>
<dbReference type="EMBL" id="HG806922">
    <property type="protein sequence ID" value="CDW60160.1"/>
    <property type="molecule type" value="Genomic_DNA"/>
</dbReference>
<sequence length="212" mass="21944">MKVPHGAGEPVFALGSGMYGKFHSTARGGAVIPGGASTKFGGIFGISFSAGPGTPPFFFDSMSESNFLMQVDAPNLWHVMKCKGDHAVKVIHPRADPPHIAMIGASIMVAVASAAAITLLLTTCSGGEDDDIVDDHGSPRQDTHSFVELAILQLKSGGKVCRKSGQAKSPVNSSRTSARGSARSNAAGAGAEMNVLEIHSKPKPETAAVKKY</sequence>
<feature type="region of interest" description="Disordered" evidence="1">
    <location>
        <begin position="161"/>
        <end position="212"/>
    </location>
</feature>
<feature type="compositionally biased region" description="Low complexity" evidence="1">
    <location>
        <begin position="172"/>
        <end position="191"/>
    </location>
</feature>
<evidence type="ECO:0000256" key="1">
    <source>
        <dbReference type="SAM" id="MobiDB-lite"/>
    </source>
</evidence>
<keyword evidence="2" id="KW-0812">Transmembrane</keyword>
<organism evidence="3 4">
    <name type="scientific">Trichuris trichiura</name>
    <name type="common">Whipworm</name>
    <name type="synonym">Trichocephalus trichiurus</name>
    <dbReference type="NCBI Taxonomy" id="36087"/>
    <lineage>
        <taxon>Eukaryota</taxon>
        <taxon>Metazoa</taxon>
        <taxon>Ecdysozoa</taxon>
        <taxon>Nematoda</taxon>
        <taxon>Enoplea</taxon>
        <taxon>Dorylaimia</taxon>
        <taxon>Trichinellida</taxon>
        <taxon>Trichuridae</taxon>
        <taxon>Trichuris</taxon>
    </lineage>
</organism>